<feature type="compositionally biased region" description="Polar residues" evidence="2">
    <location>
        <begin position="186"/>
        <end position="195"/>
    </location>
</feature>
<evidence type="ECO:0000313" key="4">
    <source>
        <dbReference type="EMBL" id="GJT68572.1"/>
    </source>
</evidence>
<proteinExistence type="predicted"/>
<accession>A0ABQ5G158</accession>
<reference evidence="4" key="1">
    <citation type="journal article" date="2022" name="Int. J. Mol. Sci.">
        <title>Draft Genome of Tanacetum Coccineum: Genomic Comparison of Closely Related Tanacetum-Family Plants.</title>
        <authorList>
            <person name="Yamashiro T."/>
            <person name="Shiraishi A."/>
            <person name="Nakayama K."/>
            <person name="Satake H."/>
        </authorList>
    </citation>
    <scope>NUCLEOTIDE SEQUENCE</scope>
</reference>
<feature type="compositionally biased region" description="Acidic residues" evidence="2">
    <location>
        <begin position="151"/>
        <end position="166"/>
    </location>
</feature>
<keyword evidence="1" id="KW-0862">Zinc</keyword>
<comment type="caution">
    <text evidence="4">The sequence shown here is derived from an EMBL/GenBank/DDBJ whole genome shotgun (WGS) entry which is preliminary data.</text>
</comment>
<gene>
    <name evidence="4" type="ORF">Tco_1020052</name>
</gene>
<keyword evidence="4" id="KW-0548">Nucleotidyltransferase</keyword>
<reference evidence="4" key="2">
    <citation type="submission" date="2022-01" db="EMBL/GenBank/DDBJ databases">
        <authorList>
            <person name="Yamashiro T."/>
            <person name="Shiraishi A."/>
            <person name="Satake H."/>
            <person name="Nakayama K."/>
        </authorList>
    </citation>
    <scope>NUCLEOTIDE SEQUENCE</scope>
</reference>
<feature type="region of interest" description="Disordered" evidence="2">
    <location>
        <begin position="1"/>
        <end position="52"/>
    </location>
</feature>
<dbReference type="Gene3D" id="4.10.60.10">
    <property type="entry name" value="Zinc finger, CCHC-type"/>
    <property type="match status" value="1"/>
</dbReference>
<protein>
    <submittedName>
        <fullName evidence="4">Reverse transcriptase domain-containing protein</fullName>
    </submittedName>
</protein>
<feature type="compositionally biased region" description="Acidic residues" evidence="2">
    <location>
        <begin position="134"/>
        <end position="143"/>
    </location>
</feature>
<dbReference type="EMBL" id="BQNB010017911">
    <property type="protein sequence ID" value="GJT68572.1"/>
    <property type="molecule type" value="Genomic_DNA"/>
</dbReference>
<dbReference type="InterPro" id="IPR036875">
    <property type="entry name" value="Znf_CCHC_sf"/>
</dbReference>
<dbReference type="Proteomes" id="UP001151760">
    <property type="component" value="Unassembled WGS sequence"/>
</dbReference>
<keyword evidence="1" id="KW-0479">Metal-binding</keyword>
<evidence type="ECO:0000313" key="5">
    <source>
        <dbReference type="Proteomes" id="UP001151760"/>
    </source>
</evidence>
<keyword evidence="1" id="KW-0863">Zinc-finger</keyword>
<dbReference type="GO" id="GO:0003964">
    <property type="term" value="F:RNA-directed DNA polymerase activity"/>
    <property type="evidence" value="ECO:0007669"/>
    <property type="project" value="UniProtKB-KW"/>
</dbReference>
<sequence length="765" mass="85718">MSSNNASSTVTYTSVSSNSNGPSSWGIPLENADEIPDMDPYKEVAQQGHAHPLSPAYVHDLMELDEHVPLFAPELEHPEHHVPSDDDSQAEDQPYAEDASPTVESPGYIADSDPIKDDTDTDSINYPDEPRTNDEDEDEDPEEDPSKEHEPEDEGAKEDESFEDSDETKPFEENETAATPLPPRSPQTRIPFSQTHLSRAQKTVRLEPPMPASIEARIAEHAVELIPSTNPTHDQAPLGHRAAMIRTKDDIPEEDMPPHRRFVLTAPSPGCDVAESSAAARALRGQYDFVDAIRAGHGLIRSLGHDVRTIARAADRAEDVGYVRALQTSEHRMMTSIEEVNLRVNYQAQVCRQESEIFYTQLHDARTDRKYIRLEIDVVRGQKTAYETELHEVRHDYLSSEAQNRALLVRLETLETHMSRMAWQQKRAEDDAVREIIRTQVLEARARIDTVEDAGRTKGIVGLSQWIEKMESIFHISGYAIETQVKFAACTLLGAALTWWNGHMRTLGHDAAYAMTWGTFKKKLTDKYCPNAYTQRFQELALMCTKFLADETTKIDKYIGGLPDNIHGNVMSARPKTLDFAIELANDLIDQKLRTYAERQNENKRKADDSTRNNHQQQPHKKQNVARAYTAGPGENKAYTGDLPLCTKCNYHCTGQCAPKCGKCKRYGDATTDCRVNTNNNNKNQKAGACYECGNTGHIRRDCPKLKNRGNGNGNGTAQGRVYALGGRDASPDSSRVRFFSTTVMLRFCLIPVRIGALYLLLLVP</sequence>
<feature type="compositionally biased region" description="Basic and acidic residues" evidence="2">
    <location>
        <begin position="600"/>
        <end position="612"/>
    </location>
</feature>
<keyword evidence="4" id="KW-0695">RNA-directed DNA polymerase</keyword>
<dbReference type="SMART" id="SM00343">
    <property type="entry name" value="ZnF_C2HC"/>
    <property type="match status" value="1"/>
</dbReference>
<feature type="region of interest" description="Disordered" evidence="2">
    <location>
        <begin position="68"/>
        <end position="195"/>
    </location>
</feature>
<feature type="domain" description="CCHC-type" evidence="3">
    <location>
        <begin position="690"/>
        <end position="705"/>
    </location>
</feature>
<dbReference type="SUPFAM" id="SSF57756">
    <property type="entry name" value="Retrovirus zinc finger-like domains"/>
    <property type="match status" value="1"/>
</dbReference>
<dbReference type="InterPro" id="IPR001878">
    <property type="entry name" value="Znf_CCHC"/>
</dbReference>
<feature type="compositionally biased region" description="Low complexity" evidence="2">
    <location>
        <begin position="1"/>
        <end position="24"/>
    </location>
</feature>
<feature type="region of interest" description="Disordered" evidence="2">
    <location>
        <begin position="600"/>
        <end position="625"/>
    </location>
</feature>
<evidence type="ECO:0000256" key="2">
    <source>
        <dbReference type="SAM" id="MobiDB-lite"/>
    </source>
</evidence>
<name>A0ABQ5G158_9ASTR</name>
<dbReference type="PROSITE" id="PS50158">
    <property type="entry name" value="ZF_CCHC"/>
    <property type="match status" value="1"/>
</dbReference>
<organism evidence="4 5">
    <name type="scientific">Tanacetum coccineum</name>
    <dbReference type="NCBI Taxonomy" id="301880"/>
    <lineage>
        <taxon>Eukaryota</taxon>
        <taxon>Viridiplantae</taxon>
        <taxon>Streptophyta</taxon>
        <taxon>Embryophyta</taxon>
        <taxon>Tracheophyta</taxon>
        <taxon>Spermatophyta</taxon>
        <taxon>Magnoliopsida</taxon>
        <taxon>eudicotyledons</taxon>
        <taxon>Gunneridae</taxon>
        <taxon>Pentapetalae</taxon>
        <taxon>asterids</taxon>
        <taxon>campanulids</taxon>
        <taxon>Asterales</taxon>
        <taxon>Asteraceae</taxon>
        <taxon>Asteroideae</taxon>
        <taxon>Anthemideae</taxon>
        <taxon>Anthemidinae</taxon>
        <taxon>Tanacetum</taxon>
    </lineage>
</organism>
<keyword evidence="5" id="KW-1185">Reference proteome</keyword>
<evidence type="ECO:0000256" key="1">
    <source>
        <dbReference type="PROSITE-ProRule" id="PRU00047"/>
    </source>
</evidence>
<keyword evidence="4" id="KW-0808">Transferase</keyword>
<evidence type="ECO:0000259" key="3">
    <source>
        <dbReference type="PROSITE" id="PS50158"/>
    </source>
</evidence>
<feature type="compositionally biased region" description="Basic and acidic residues" evidence="2">
    <location>
        <begin position="68"/>
        <end position="84"/>
    </location>
</feature>
<dbReference type="Pfam" id="PF00098">
    <property type="entry name" value="zf-CCHC"/>
    <property type="match status" value="1"/>
</dbReference>